<comment type="subcellular location">
    <subcellularLocation>
        <location evidence="1">Cell membrane</location>
        <topology evidence="1">Multi-pass membrane protein</topology>
    </subcellularLocation>
</comment>
<feature type="transmembrane region" description="Helical" evidence="6">
    <location>
        <begin position="42"/>
        <end position="62"/>
    </location>
</feature>
<keyword evidence="2" id="KW-1003">Cell membrane</keyword>
<accession>A0A645DU21</accession>
<evidence type="ECO:0000256" key="6">
    <source>
        <dbReference type="SAM" id="Phobius"/>
    </source>
</evidence>
<evidence type="ECO:0000259" key="7">
    <source>
        <dbReference type="Pfam" id="PF03553"/>
    </source>
</evidence>
<sequence>MKSLVITGVILLLAWSLSGVIKELGTAKFLVAILSDTLPKFLLPTIIFIMGSIISFATGTSYGTMGILMPLTIPLANGIAPGDAQYIILSTSAVLTGAIFGDHCSPISDTTILSSMGAGCNHIDHVRTQMWYSLSIGVITIVFGYIPAGFGLPIVVVLPLGLVATILTVYILGKPIENKEVEKAFKKRAV</sequence>
<name>A0A645DU21_9ZZZZ</name>
<evidence type="ECO:0000313" key="8">
    <source>
        <dbReference type="EMBL" id="MPM92836.1"/>
    </source>
</evidence>
<feature type="domain" description="Na+/H+ antiporter NhaC-like C-terminal" evidence="7">
    <location>
        <begin position="1"/>
        <end position="145"/>
    </location>
</feature>
<evidence type="ECO:0000256" key="2">
    <source>
        <dbReference type="ARBA" id="ARBA00022475"/>
    </source>
</evidence>
<dbReference type="AlphaFoldDB" id="A0A645DU21"/>
<feature type="transmembrane region" description="Helical" evidence="6">
    <location>
        <begin position="131"/>
        <end position="148"/>
    </location>
</feature>
<reference evidence="8" key="1">
    <citation type="submission" date="2019-08" db="EMBL/GenBank/DDBJ databases">
        <authorList>
            <person name="Kucharzyk K."/>
            <person name="Murdoch R.W."/>
            <person name="Higgins S."/>
            <person name="Loffler F."/>
        </authorList>
    </citation>
    <scope>NUCLEOTIDE SEQUENCE</scope>
</reference>
<evidence type="ECO:0000256" key="1">
    <source>
        <dbReference type="ARBA" id="ARBA00004651"/>
    </source>
</evidence>
<evidence type="ECO:0000256" key="5">
    <source>
        <dbReference type="ARBA" id="ARBA00023136"/>
    </source>
</evidence>
<gene>
    <name evidence="8" type="ORF">SDC9_139972</name>
</gene>
<proteinExistence type="predicted"/>
<comment type="caution">
    <text evidence="8">The sequence shown here is derived from an EMBL/GenBank/DDBJ whole genome shotgun (WGS) entry which is preliminary data.</text>
</comment>
<keyword evidence="4 6" id="KW-1133">Transmembrane helix</keyword>
<keyword evidence="5 6" id="KW-0472">Membrane</keyword>
<dbReference type="InterPro" id="IPR018461">
    <property type="entry name" value="Na/H_Antiport_NhaC-like_C"/>
</dbReference>
<dbReference type="PANTHER" id="PTHR43478">
    <property type="entry name" value="NA+/H+ ANTIPORTER-RELATED"/>
    <property type="match status" value="1"/>
</dbReference>
<keyword evidence="3 6" id="KW-0812">Transmembrane</keyword>
<organism evidence="8">
    <name type="scientific">bioreactor metagenome</name>
    <dbReference type="NCBI Taxonomy" id="1076179"/>
    <lineage>
        <taxon>unclassified sequences</taxon>
        <taxon>metagenomes</taxon>
        <taxon>ecological metagenomes</taxon>
    </lineage>
</organism>
<evidence type="ECO:0000256" key="3">
    <source>
        <dbReference type="ARBA" id="ARBA00022692"/>
    </source>
</evidence>
<dbReference type="Pfam" id="PF03553">
    <property type="entry name" value="Na_H_antiporter"/>
    <property type="match status" value="1"/>
</dbReference>
<feature type="transmembrane region" description="Helical" evidence="6">
    <location>
        <begin position="154"/>
        <end position="173"/>
    </location>
</feature>
<dbReference type="EMBL" id="VSSQ01039721">
    <property type="protein sequence ID" value="MPM92836.1"/>
    <property type="molecule type" value="Genomic_DNA"/>
</dbReference>
<protein>
    <recommendedName>
        <fullName evidence="7">Na+/H+ antiporter NhaC-like C-terminal domain-containing protein</fullName>
    </recommendedName>
</protein>
<evidence type="ECO:0000256" key="4">
    <source>
        <dbReference type="ARBA" id="ARBA00022989"/>
    </source>
</evidence>
<dbReference type="GO" id="GO:0005886">
    <property type="term" value="C:plasma membrane"/>
    <property type="evidence" value="ECO:0007669"/>
    <property type="project" value="UniProtKB-SubCell"/>
</dbReference>
<dbReference type="PANTHER" id="PTHR43478:SF1">
    <property type="entry name" value="NA+_H+ ANTIPORTER NHAC-LIKE C-TERMINAL DOMAIN-CONTAINING PROTEIN"/>
    <property type="match status" value="1"/>
</dbReference>